<keyword evidence="1" id="KW-0812">Transmembrane</keyword>
<protein>
    <submittedName>
        <fullName evidence="3">CPBP family intramembrane glutamic endopeptidase</fullName>
        <ecNumber evidence="3">3.4.-.-</ecNumber>
    </submittedName>
</protein>
<keyword evidence="3" id="KW-0378">Hydrolase</keyword>
<name>A0ABD5V6Y0_9EURY</name>
<feature type="transmembrane region" description="Helical" evidence="1">
    <location>
        <begin position="40"/>
        <end position="60"/>
    </location>
</feature>
<feature type="transmembrane region" description="Helical" evidence="1">
    <location>
        <begin position="130"/>
        <end position="151"/>
    </location>
</feature>
<dbReference type="GO" id="GO:0004175">
    <property type="term" value="F:endopeptidase activity"/>
    <property type="evidence" value="ECO:0007669"/>
    <property type="project" value="UniProtKB-ARBA"/>
</dbReference>
<dbReference type="InterPro" id="IPR003675">
    <property type="entry name" value="Rce1/LyrA-like_dom"/>
</dbReference>
<feature type="transmembrane region" description="Helical" evidence="1">
    <location>
        <begin position="163"/>
        <end position="182"/>
    </location>
</feature>
<accession>A0ABD5V6Y0</accession>
<reference evidence="3 4" key="1">
    <citation type="journal article" date="2019" name="Int. J. Syst. Evol. Microbiol.">
        <title>The Global Catalogue of Microorganisms (GCM) 10K type strain sequencing project: providing services to taxonomists for standard genome sequencing and annotation.</title>
        <authorList>
            <consortium name="The Broad Institute Genomics Platform"/>
            <consortium name="The Broad Institute Genome Sequencing Center for Infectious Disease"/>
            <person name="Wu L."/>
            <person name="Ma J."/>
        </authorList>
    </citation>
    <scope>NUCLEOTIDE SEQUENCE [LARGE SCALE GENOMIC DNA]</scope>
    <source>
        <strain evidence="3 4">GX26</strain>
    </source>
</reference>
<evidence type="ECO:0000313" key="3">
    <source>
        <dbReference type="EMBL" id="MFC6951310.1"/>
    </source>
</evidence>
<dbReference type="RefSeq" id="WP_336348348.1">
    <property type="nucleotide sequence ID" value="NZ_JAZAQL010000001.1"/>
</dbReference>
<comment type="caution">
    <text evidence="3">The sequence shown here is derived from an EMBL/GenBank/DDBJ whole genome shotgun (WGS) entry which is preliminary data.</text>
</comment>
<keyword evidence="1" id="KW-1133">Transmembrane helix</keyword>
<dbReference type="Proteomes" id="UP001596395">
    <property type="component" value="Unassembled WGS sequence"/>
</dbReference>
<evidence type="ECO:0000313" key="4">
    <source>
        <dbReference type="Proteomes" id="UP001596395"/>
    </source>
</evidence>
<dbReference type="AlphaFoldDB" id="A0ABD5V6Y0"/>
<feature type="domain" description="CAAX prenyl protease 2/Lysostaphin resistance protein A-like" evidence="2">
    <location>
        <begin position="105"/>
        <end position="188"/>
    </location>
</feature>
<dbReference type="Pfam" id="PF02517">
    <property type="entry name" value="Rce1-like"/>
    <property type="match status" value="1"/>
</dbReference>
<proteinExistence type="predicted"/>
<dbReference type="GO" id="GO:0080120">
    <property type="term" value="P:CAAX-box protein maturation"/>
    <property type="evidence" value="ECO:0007669"/>
    <property type="project" value="UniProtKB-ARBA"/>
</dbReference>
<dbReference type="EC" id="3.4.-.-" evidence="3"/>
<feature type="transmembrane region" description="Helical" evidence="1">
    <location>
        <begin position="6"/>
        <end position="28"/>
    </location>
</feature>
<evidence type="ECO:0000256" key="1">
    <source>
        <dbReference type="SAM" id="Phobius"/>
    </source>
</evidence>
<dbReference type="EMBL" id="JBHSXN010000001">
    <property type="protein sequence ID" value="MFC6951310.1"/>
    <property type="molecule type" value="Genomic_DNA"/>
</dbReference>
<gene>
    <name evidence="3" type="ORF">ACFQGB_00410</name>
</gene>
<evidence type="ECO:0000259" key="2">
    <source>
        <dbReference type="Pfam" id="PF02517"/>
    </source>
</evidence>
<sequence length="204" mass="21207">MTVAWAAVALAYVLVVPVAFAGVVVLGPRVGYAYRREHDRWVYAALSIAFASALVLGGPVAPTLRFEPAFALALPAGVALYLLDTAVVERVTGAAVERGTSEFAYAAPMLLAVVPEELVFRTALAPLASAYGDVAFVAASAVGFGLAHVARGRREVALKTWDGVAYAVAYVATGTVVVPVLAHLGYNLAALWTIAFTGMDAVGR</sequence>
<organism evidence="3 4">
    <name type="scientific">Halorubellus litoreus</name>
    <dbReference type="NCBI Taxonomy" id="755308"/>
    <lineage>
        <taxon>Archaea</taxon>
        <taxon>Methanobacteriati</taxon>
        <taxon>Methanobacteriota</taxon>
        <taxon>Stenosarchaea group</taxon>
        <taxon>Halobacteria</taxon>
        <taxon>Halobacteriales</taxon>
        <taxon>Halorubellaceae</taxon>
        <taxon>Halorubellus</taxon>
    </lineage>
</organism>
<keyword evidence="1" id="KW-0472">Membrane</keyword>
<keyword evidence="4" id="KW-1185">Reference proteome</keyword>